<protein>
    <submittedName>
        <fullName evidence="3">Polymorphic toxin type 28 domain-containing protein</fullName>
    </submittedName>
</protein>
<evidence type="ECO:0000259" key="1">
    <source>
        <dbReference type="Pfam" id="PF15605"/>
    </source>
</evidence>
<dbReference type="RefSeq" id="WP_268756840.1">
    <property type="nucleotide sequence ID" value="NZ_CP113836.1"/>
</dbReference>
<feature type="domain" description="Bacterial toxin 28" evidence="1">
    <location>
        <begin position="299"/>
        <end position="387"/>
    </location>
</feature>
<reference evidence="3" key="1">
    <citation type="submission" date="2022-11" db="EMBL/GenBank/DDBJ databases">
        <authorList>
            <person name="Mo P."/>
        </authorList>
    </citation>
    <scope>NUCLEOTIDE SEQUENCE</scope>
    <source>
        <strain evidence="3">HUAS 11-8</strain>
    </source>
</reference>
<evidence type="ECO:0000313" key="4">
    <source>
        <dbReference type="Proteomes" id="UP001163203"/>
    </source>
</evidence>
<dbReference type="Proteomes" id="UP001163203">
    <property type="component" value="Chromosome"/>
</dbReference>
<gene>
    <name evidence="3" type="ORF">ORV05_02530</name>
</gene>
<accession>A0ABY7B452</accession>
<evidence type="ECO:0000313" key="3">
    <source>
        <dbReference type="EMBL" id="WAL66710.1"/>
    </source>
</evidence>
<feature type="domain" description="Putative T7SS secretion signal" evidence="2">
    <location>
        <begin position="4"/>
        <end position="179"/>
    </location>
</feature>
<evidence type="ECO:0000259" key="2">
    <source>
        <dbReference type="Pfam" id="PF21725"/>
    </source>
</evidence>
<dbReference type="Pfam" id="PF15605">
    <property type="entry name" value="Ntox28"/>
    <property type="match status" value="1"/>
</dbReference>
<name>A0ABY7B452_9PSEU</name>
<keyword evidence="4" id="KW-1185">Reference proteome</keyword>
<dbReference type="Pfam" id="PF21725">
    <property type="entry name" value="T7SS_signal"/>
    <property type="match status" value="1"/>
</dbReference>
<dbReference type="EMBL" id="CP113836">
    <property type="protein sequence ID" value="WAL66710.1"/>
    <property type="molecule type" value="Genomic_DNA"/>
</dbReference>
<dbReference type="InterPro" id="IPR049082">
    <property type="entry name" value="T7SS_signal"/>
</dbReference>
<organism evidence="3 4">
    <name type="scientific">Amycolatopsis cynarae</name>
    <dbReference type="NCBI Taxonomy" id="2995223"/>
    <lineage>
        <taxon>Bacteria</taxon>
        <taxon>Bacillati</taxon>
        <taxon>Actinomycetota</taxon>
        <taxon>Actinomycetes</taxon>
        <taxon>Pseudonocardiales</taxon>
        <taxon>Pseudonocardiaceae</taxon>
        <taxon>Amycolatopsis</taxon>
    </lineage>
</organism>
<sequence>MVAELGETQDSRQLVLGQPEAIDENVRVLRARGDRANQAGEGLLAIDTGAWEGPAAHAFQDKFSYEPGKWFDAADALSGAAEVLARYADTLRWAQSQAIEAVDLWNQGQAASQQARAAHDIAVAQASANNQPAPPFSDPGESSRQAAKDILNRARSQLNEAGDSIAGFLRDYAAAAPQKSSWLEDVGDFLSDVGTHIVNDVASFGNVLLQHPGDVVSALGGLGLTVVSSAGMAGGAALTATGEGAVIGVPAMSVSAVGAVEGTGMMAAAIGDLAAHAGGDDRVEVVKPRHEPSTPTKTDRLKEHLTDKDLEGARRELNGEVVKEKSSGVPYDHIDEVQNAQRGLVKQINRLKQQLSDSRLAPENRPALEAELSEASRLLDYSEQFVPRG</sequence>
<proteinExistence type="predicted"/>
<dbReference type="InterPro" id="IPR028948">
    <property type="entry name" value="Ntox28"/>
</dbReference>